<accession>A0ABM7H9K8</accession>
<dbReference type="GO" id="GO:0032259">
    <property type="term" value="P:methylation"/>
    <property type="evidence" value="ECO:0007669"/>
    <property type="project" value="UniProtKB-KW"/>
</dbReference>
<keyword evidence="2" id="KW-0489">Methyltransferase</keyword>
<proteinExistence type="predicted"/>
<gene>
    <name evidence="2" type="ORF">VEIT17_00170</name>
</gene>
<keyword evidence="3" id="KW-1185">Reference proteome</keyword>
<evidence type="ECO:0000259" key="1">
    <source>
        <dbReference type="Pfam" id="PF08123"/>
    </source>
</evidence>
<dbReference type="GO" id="GO:0008168">
    <property type="term" value="F:methyltransferase activity"/>
    <property type="evidence" value="ECO:0007669"/>
    <property type="project" value="UniProtKB-KW"/>
</dbReference>
<keyword evidence="2" id="KW-0808">Transferase</keyword>
<dbReference type="Proteomes" id="UP000509249">
    <property type="component" value="Chromosome"/>
</dbReference>
<dbReference type="Pfam" id="PF08123">
    <property type="entry name" value="DOT1"/>
    <property type="match status" value="1"/>
</dbReference>
<dbReference type="Gene3D" id="3.40.50.150">
    <property type="entry name" value="Vaccinia Virus protein VP39"/>
    <property type="match status" value="1"/>
</dbReference>
<feature type="domain" description="DOT1" evidence="1">
    <location>
        <begin position="46"/>
        <end position="97"/>
    </location>
</feature>
<dbReference type="CDD" id="cd02440">
    <property type="entry name" value="AdoMet_MTases"/>
    <property type="match status" value="1"/>
</dbReference>
<reference evidence="2 3" key="1">
    <citation type="journal article" date="2020" name="Int. J. Syst. Evol. Microbiol.">
        <title>Veillonella nakazawae sp. nov., an anaerobic gram-negative coccus isolated from the oral cavity of Japanese children.</title>
        <authorList>
            <person name="Mashima I."/>
            <person name="Theodorea C.F."/>
            <person name="Djais A.A."/>
            <person name="Kunihiro T."/>
            <person name="Kawamura Y."/>
            <person name="Otomo M."/>
            <person name="Saitoh M."/>
            <person name="Tamai R."/>
            <person name="Kiyoura Y."/>
        </authorList>
    </citation>
    <scope>NUCLEOTIDE SEQUENCE [LARGE SCALE GENOMIC DNA]</scope>
    <source>
        <strain evidence="2 3">T1-7</strain>
    </source>
</reference>
<evidence type="ECO:0000313" key="2">
    <source>
        <dbReference type="EMBL" id="BBU33571.1"/>
    </source>
</evidence>
<dbReference type="InterPro" id="IPR025789">
    <property type="entry name" value="DOT1_dom"/>
</dbReference>
<dbReference type="SUPFAM" id="SSF53335">
    <property type="entry name" value="S-adenosyl-L-methionine-dependent methyltransferases"/>
    <property type="match status" value="1"/>
</dbReference>
<protein>
    <submittedName>
        <fullName evidence="2">Methyltransferase</fullName>
    </submittedName>
</protein>
<sequence>MGTHDGIRYMTSEQEWEQVLQIKTAGRDDSRSDTEHHPYEPTDYCVLERLANSGHIRKKHTLIDYGSGKGRVSIFMAYQTGCHSIGIEYDERLYEKALINDESPAARNRVSFVHGDAALYELPAQADRCFFFNPFALHTIKRVLGNIFDSLYHHPREIKLFFYYVNEEVENFLNNHVRLEQEEPIDCSDLFEESDEKERILVYSVNLF</sequence>
<dbReference type="EMBL" id="AP022321">
    <property type="protein sequence ID" value="BBU33571.1"/>
    <property type="molecule type" value="Genomic_DNA"/>
</dbReference>
<name>A0ABM7H9K8_9FIRM</name>
<dbReference type="InterPro" id="IPR029063">
    <property type="entry name" value="SAM-dependent_MTases_sf"/>
</dbReference>
<organism evidence="2 3">
    <name type="scientific">Veillonella nakazawae</name>
    <dbReference type="NCBI Taxonomy" id="2682456"/>
    <lineage>
        <taxon>Bacteria</taxon>
        <taxon>Bacillati</taxon>
        <taxon>Bacillota</taxon>
        <taxon>Negativicutes</taxon>
        <taxon>Veillonellales</taxon>
        <taxon>Veillonellaceae</taxon>
        <taxon>Veillonella</taxon>
    </lineage>
</organism>
<evidence type="ECO:0000313" key="3">
    <source>
        <dbReference type="Proteomes" id="UP000509249"/>
    </source>
</evidence>